<gene>
    <name evidence="1" type="ORF">EFL95_04250</name>
</gene>
<comment type="caution">
    <text evidence="1">The sequence shown here is derived from an EMBL/GenBank/DDBJ whole genome shotgun (WGS) entry which is preliminary data.</text>
</comment>
<sequence length="191" mass="21126">MTDLKAELHEKLQVTRGVMVAKLEGLSEYDARRPITASGTNLLGLVKHLVGCEEVYLGTSFGRPPSFAPLPWVADNSVWENADMWVRPEESRAYILDLYDQACRHGDATIEALDLDAPGSVPHWPEERRATDLGTLLIRMVDETAHHAGHADILREIIDNAPGQGDAEEIGDATYWSDYVATIQAAAETFR</sequence>
<dbReference type="InterPro" id="IPR034660">
    <property type="entry name" value="DinB/YfiT-like"/>
</dbReference>
<evidence type="ECO:0000313" key="1">
    <source>
        <dbReference type="EMBL" id="RNL78325.1"/>
    </source>
</evidence>
<evidence type="ECO:0000313" key="2">
    <source>
        <dbReference type="Proteomes" id="UP000277094"/>
    </source>
</evidence>
<dbReference type="Pfam" id="PF04978">
    <property type="entry name" value="MST"/>
    <property type="match status" value="1"/>
</dbReference>
<reference evidence="1 2" key="1">
    <citation type="submission" date="2018-11" db="EMBL/GenBank/DDBJ databases">
        <authorList>
            <person name="Li F."/>
        </authorList>
    </citation>
    <scope>NUCLEOTIDE SEQUENCE [LARGE SCALE GENOMIC DNA]</scope>
    <source>
        <strain evidence="1 2">KIS18-7</strain>
    </source>
</reference>
<dbReference type="OrthoDB" id="4548523at2"/>
<dbReference type="AlphaFoldDB" id="A0A3N0DRR9"/>
<keyword evidence="2" id="KW-1185">Reference proteome</keyword>
<dbReference type="RefSeq" id="WP_123232824.1">
    <property type="nucleotide sequence ID" value="NZ_RJSG01000002.1"/>
</dbReference>
<accession>A0A3N0DRR9</accession>
<dbReference type="SUPFAM" id="SSF109854">
    <property type="entry name" value="DinB/YfiT-like putative metalloenzymes"/>
    <property type="match status" value="1"/>
</dbReference>
<organism evidence="1 2">
    <name type="scientific">Nocardioides marmorisolisilvae</name>
    <dbReference type="NCBI Taxonomy" id="1542737"/>
    <lineage>
        <taxon>Bacteria</taxon>
        <taxon>Bacillati</taxon>
        <taxon>Actinomycetota</taxon>
        <taxon>Actinomycetes</taxon>
        <taxon>Propionibacteriales</taxon>
        <taxon>Nocardioidaceae</taxon>
        <taxon>Nocardioides</taxon>
    </lineage>
</organism>
<name>A0A3N0DRR9_9ACTN</name>
<dbReference type="EMBL" id="RJSG01000002">
    <property type="protein sequence ID" value="RNL78325.1"/>
    <property type="molecule type" value="Genomic_DNA"/>
</dbReference>
<proteinExistence type="predicted"/>
<dbReference type="Gene3D" id="1.20.120.450">
    <property type="entry name" value="dinb family like domain"/>
    <property type="match status" value="1"/>
</dbReference>
<protein>
    <submittedName>
        <fullName evidence="1">DinB family protein</fullName>
    </submittedName>
</protein>
<dbReference type="InterPro" id="IPR007061">
    <property type="entry name" value="MST-like"/>
</dbReference>
<dbReference type="Proteomes" id="UP000277094">
    <property type="component" value="Unassembled WGS sequence"/>
</dbReference>